<dbReference type="eggNOG" id="COG1208">
    <property type="taxonomic scope" value="Bacteria"/>
</dbReference>
<dbReference type="GO" id="GO:0009243">
    <property type="term" value="P:O antigen biosynthetic process"/>
    <property type="evidence" value="ECO:0007669"/>
    <property type="project" value="InterPro"/>
</dbReference>
<sequence>MDKVEGPIKASNGKTKVVILAGGKGTRIAEETQVRPKPMVEIGGRPIIWHIMKSYSAHGLNDFVICCGYLGDKIREYFLNYAYQNADLTISPDGQVEVHQRHSEPWTITLVDTGDDTMTGGRIKRVGRYIADDPYFCLTYGDGLSDVDIGALVRFHEAHGALATVTAVAPLARFGALKIKGDTVERFVEKPSTESGRINGGFFVLSPKVLDLIDGDETALEQAPLERLAKTGELRAFRHDGFWQPMDTLREKLYLEDLWTKGAPWKVW</sequence>
<name>B0SY92_CAUSK</name>
<keyword evidence="2" id="KW-0548">Nucleotidyltransferase</keyword>
<dbReference type="KEGG" id="cak:Caul_2712"/>
<dbReference type="HOGENOM" id="CLU_029499_10_0_5"/>
<gene>
    <name evidence="2" type="ordered locus">Caul_2712</name>
</gene>
<dbReference type="PANTHER" id="PTHR47183">
    <property type="entry name" value="GLUCOSE-1-PHOSPHATE CYTIDYLYLTRANSFERASE-RELATED"/>
    <property type="match status" value="1"/>
</dbReference>
<keyword evidence="2" id="KW-0808">Transferase</keyword>
<dbReference type="Pfam" id="PF00483">
    <property type="entry name" value="NTP_transferase"/>
    <property type="match status" value="1"/>
</dbReference>
<reference evidence="2" key="1">
    <citation type="submission" date="2008-01" db="EMBL/GenBank/DDBJ databases">
        <title>Complete sequence of chromosome of Caulobacter sp. K31.</title>
        <authorList>
            <consortium name="US DOE Joint Genome Institute"/>
            <person name="Copeland A."/>
            <person name="Lucas S."/>
            <person name="Lapidus A."/>
            <person name="Barry K."/>
            <person name="Glavina del Rio T."/>
            <person name="Dalin E."/>
            <person name="Tice H."/>
            <person name="Pitluck S."/>
            <person name="Bruce D."/>
            <person name="Goodwin L."/>
            <person name="Thompson L.S."/>
            <person name="Brettin T."/>
            <person name="Detter J.C."/>
            <person name="Han C."/>
            <person name="Schmutz J."/>
            <person name="Larimer F."/>
            <person name="Land M."/>
            <person name="Hauser L."/>
            <person name="Kyrpides N."/>
            <person name="Kim E."/>
            <person name="Stephens C."/>
            <person name="Richardson P."/>
        </authorList>
    </citation>
    <scope>NUCLEOTIDE SEQUENCE [LARGE SCALE GENOMIC DNA]</scope>
    <source>
        <strain evidence="2">K31</strain>
    </source>
</reference>
<dbReference type="InterPro" id="IPR005835">
    <property type="entry name" value="NTP_transferase_dom"/>
</dbReference>
<dbReference type="OrthoDB" id="9814110at2"/>
<dbReference type="Gene3D" id="3.90.550.10">
    <property type="entry name" value="Spore Coat Polysaccharide Biosynthesis Protein SpsA, Chain A"/>
    <property type="match status" value="1"/>
</dbReference>
<dbReference type="EMBL" id="CP000927">
    <property type="protein sequence ID" value="ABZ71839.1"/>
    <property type="molecule type" value="Genomic_DNA"/>
</dbReference>
<dbReference type="InterPro" id="IPR013446">
    <property type="entry name" value="G1P_cyt_trans-like"/>
</dbReference>
<dbReference type="InterPro" id="IPR046981">
    <property type="entry name" value="G1P_cyt_trans"/>
</dbReference>
<dbReference type="NCBIfam" id="TIGR02623">
    <property type="entry name" value="G1P_cyt_trans"/>
    <property type="match status" value="1"/>
</dbReference>
<dbReference type="SUPFAM" id="SSF53448">
    <property type="entry name" value="Nucleotide-diphospho-sugar transferases"/>
    <property type="match status" value="1"/>
</dbReference>
<accession>B0SY92</accession>
<dbReference type="CDD" id="cd02524">
    <property type="entry name" value="G1P_cytidylyltransferase"/>
    <property type="match status" value="1"/>
</dbReference>
<evidence type="ECO:0000313" key="2">
    <source>
        <dbReference type="EMBL" id="ABZ71839.1"/>
    </source>
</evidence>
<protein>
    <submittedName>
        <fullName evidence="2">Glucose-1-phosphate cytidylyltransferase</fullName>
    </submittedName>
</protein>
<dbReference type="InterPro" id="IPR029044">
    <property type="entry name" value="Nucleotide-diphossugar_trans"/>
</dbReference>
<dbReference type="GO" id="GO:0047343">
    <property type="term" value="F:glucose-1-phosphate cytidylyltransferase activity"/>
    <property type="evidence" value="ECO:0007669"/>
    <property type="project" value="InterPro"/>
</dbReference>
<proteinExistence type="predicted"/>
<dbReference type="STRING" id="366602.Caul_2712"/>
<dbReference type="AlphaFoldDB" id="B0SY92"/>
<dbReference type="PANTHER" id="PTHR47183:SF1">
    <property type="entry name" value="GLUCOSE-1-PHOSPHATE CYTIDYLYLTRANSFERASE"/>
    <property type="match status" value="1"/>
</dbReference>
<organism evidence="2">
    <name type="scientific">Caulobacter sp. (strain K31)</name>
    <dbReference type="NCBI Taxonomy" id="366602"/>
    <lineage>
        <taxon>Bacteria</taxon>
        <taxon>Pseudomonadati</taxon>
        <taxon>Pseudomonadota</taxon>
        <taxon>Alphaproteobacteria</taxon>
        <taxon>Caulobacterales</taxon>
        <taxon>Caulobacteraceae</taxon>
        <taxon>Caulobacter</taxon>
    </lineage>
</organism>
<feature type="domain" description="Nucleotidyl transferase" evidence="1">
    <location>
        <begin position="16"/>
        <end position="216"/>
    </location>
</feature>
<evidence type="ECO:0000259" key="1">
    <source>
        <dbReference type="Pfam" id="PF00483"/>
    </source>
</evidence>